<dbReference type="Proteomes" id="UP000032417">
    <property type="component" value="Chromosome 1"/>
</dbReference>
<proteinExistence type="predicted"/>
<organism evidence="2 3">
    <name type="scientific">Fermentimonas caenicola</name>
    <dbReference type="NCBI Taxonomy" id="1562970"/>
    <lineage>
        <taxon>Bacteria</taxon>
        <taxon>Pseudomonadati</taxon>
        <taxon>Bacteroidota</taxon>
        <taxon>Bacteroidia</taxon>
        <taxon>Bacteroidales</taxon>
        <taxon>Dysgonomonadaceae</taxon>
        <taxon>Fermentimonas</taxon>
    </lineage>
</organism>
<feature type="coiled-coil region" evidence="1">
    <location>
        <begin position="20"/>
        <end position="58"/>
    </location>
</feature>
<dbReference type="STRING" id="1562970.ING2E5B_1619"/>
<keyword evidence="1" id="KW-0175">Coiled coil</keyword>
<evidence type="ECO:0000313" key="3">
    <source>
        <dbReference type="Proteomes" id="UP000032417"/>
    </source>
</evidence>
<name>A0A098C387_9BACT</name>
<dbReference type="HOGENOM" id="CLU_105793_1_0_10"/>
<dbReference type="AlphaFoldDB" id="A0A098C387"/>
<gene>
    <name evidence="2" type="ORF">ING2E5B_1619</name>
</gene>
<dbReference type="OrthoDB" id="1093377at2"/>
<dbReference type="EMBL" id="LN515532">
    <property type="protein sequence ID" value="CEA16367.1"/>
    <property type="molecule type" value="Genomic_DNA"/>
</dbReference>
<reference evidence="2 3" key="1">
    <citation type="submission" date="2014-08" db="EMBL/GenBank/DDBJ databases">
        <authorList>
            <person name="Wibberg D."/>
        </authorList>
    </citation>
    <scope>NUCLEOTIDE SEQUENCE [LARGE SCALE GENOMIC DNA]</scope>
    <source>
        <strain evidence="3">ING2-E5B</strain>
    </source>
</reference>
<protein>
    <submittedName>
        <fullName evidence="2">ATP synthase subunit E</fullName>
    </submittedName>
</protein>
<dbReference type="SUPFAM" id="SSF160527">
    <property type="entry name" value="V-type ATPase subunit E-like"/>
    <property type="match status" value="1"/>
</dbReference>
<evidence type="ECO:0000256" key="1">
    <source>
        <dbReference type="SAM" id="Coils"/>
    </source>
</evidence>
<keyword evidence="3" id="KW-1185">Reference proteome</keyword>
<evidence type="ECO:0000313" key="2">
    <source>
        <dbReference type="EMBL" id="CEA16367.1"/>
    </source>
</evidence>
<accession>A0A098C387</accession>
<sequence>MDKIQELTSKLYSEGVEKGKEEASKIIAEAKAQKKQILEEAEAQSRQILNAARKEVAELRSHTEAELKLYASQSSEALKTEITNLITGKLAESNVNAATEDKLFMQKLIVELVQNWAREEKLTIGTENAEELQSYITANAKNLLDKGIKIETVNGIKTGFTISPEDGSYKVKFGEDEFIEYFKEFLRPQIRKLLF</sequence>
<dbReference type="KEGG" id="pbt:ING2E5B_1619"/>